<accession>A0AA91PYV9</accession>
<dbReference type="Gene3D" id="2.40.50.140">
    <property type="entry name" value="Nucleic acid-binding proteins"/>
    <property type="match status" value="1"/>
</dbReference>
<organism evidence="6 7">
    <name type="scientific">Clavispora lusitaniae</name>
    <name type="common">Candida lusitaniae</name>
    <dbReference type="NCBI Taxonomy" id="36911"/>
    <lineage>
        <taxon>Eukaryota</taxon>
        <taxon>Fungi</taxon>
        <taxon>Dikarya</taxon>
        <taxon>Ascomycota</taxon>
        <taxon>Saccharomycotina</taxon>
        <taxon>Pichiomycetes</taxon>
        <taxon>Metschnikowiaceae</taxon>
        <taxon>Clavispora</taxon>
    </lineage>
</organism>
<dbReference type="InterPro" id="IPR048626">
    <property type="entry name" value="CSL4_N"/>
</dbReference>
<comment type="subcellular location">
    <subcellularLocation>
        <location evidence="1">Nucleus</location>
        <location evidence="1">Nucleolus</location>
    </subcellularLocation>
</comment>
<feature type="domain" description="Exosome complex component CSL4 N-terminal" evidence="5">
    <location>
        <begin position="9"/>
        <end position="62"/>
    </location>
</feature>
<dbReference type="Proteomes" id="UP000195602">
    <property type="component" value="Unassembled WGS sequence"/>
</dbReference>
<dbReference type="GO" id="GO:0006396">
    <property type="term" value="P:RNA processing"/>
    <property type="evidence" value="ECO:0007669"/>
    <property type="project" value="InterPro"/>
</dbReference>
<dbReference type="InterPro" id="IPR012340">
    <property type="entry name" value="NA-bd_OB-fold"/>
</dbReference>
<dbReference type="PANTHER" id="PTHR12686">
    <property type="entry name" value="3'-5' EXORIBONUCLEASE CSL4-RELATED"/>
    <property type="match status" value="1"/>
</dbReference>
<dbReference type="Pfam" id="PF21551">
    <property type="entry name" value="CSL4_N"/>
    <property type="match status" value="1"/>
</dbReference>
<sequence>MDGSTPVVPGQYIVSTFKPHQGAAGPEIHRFIPGKGTTLSNITKGSQTVPVISATVLGYPLMQEVVGDETPAENSAENPAAAPDTLQRTFLVSVVTNTNTYGRYAAEIEPQAAAAAEGAASSLPREGDVVLVRITRLNPKQANCEILSVCGRGNVSSDGGIGATGATAHFSVPMGGGAQILSSYAAVASAQGTMIGAQPYDVGEAFRGVIRSQDVRQTDRDKVRIADCFRPGDIVRAEVLSLGDGSNYYLTTARNDLGVVFAKSEGGAGERMAAIDWETMVGGGVAEKRKCAKMF</sequence>
<dbReference type="PANTHER" id="PTHR12686:SF8">
    <property type="entry name" value="EXOSOME COMPLEX COMPONENT CSL4"/>
    <property type="match status" value="1"/>
</dbReference>
<keyword evidence="3" id="KW-0271">Exosome</keyword>
<keyword evidence="2" id="KW-0963">Cytoplasm</keyword>
<dbReference type="EMBL" id="LYUB02000010">
    <property type="protein sequence ID" value="OVF08065.1"/>
    <property type="molecule type" value="Genomic_DNA"/>
</dbReference>
<evidence type="ECO:0000259" key="4">
    <source>
        <dbReference type="Pfam" id="PF10447"/>
    </source>
</evidence>
<dbReference type="Pfam" id="PF10447">
    <property type="entry name" value="EXOSC1"/>
    <property type="match status" value="1"/>
</dbReference>
<gene>
    <name evidence="6" type="ORF">A9F13_10g02200</name>
</gene>
<dbReference type="Gene3D" id="2.40.50.880">
    <property type="match status" value="1"/>
</dbReference>
<proteinExistence type="predicted"/>
<dbReference type="InterPro" id="IPR019495">
    <property type="entry name" value="EXOSC1_C"/>
</dbReference>
<evidence type="ECO:0000256" key="3">
    <source>
        <dbReference type="ARBA" id="ARBA00022835"/>
    </source>
</evidence>
<dbReference type="SUPFAM" id="SSF50249">
    <property type="entry name" value="Nucleic acid-binding proteins"/>
    <property type="match status" value="1"/>
</dbReference>
<dbReference type="KEGG" id="clus:A9F13_10g02200"/>
<evidence type="ECO:0000313" key="6">
    <source>
        <dbReference type="EMBL" id="OVF08065.1"/>
    </source>
</evidence>
<evidence type="ECO:0000256" key="2">
    <source>
        <dbReference type="ARBA" id="ARBA00022490"/>
    </source>
</evidence>
<reference evidence="6 7" key="1">
    <citation type="submission" date="2017-04" db="EMBL/GenBank/DDBJ databases">
        <title>Draft genome of the yeast Clavispora lusitaniae type strain CBS 6936.</title>
        <authorList>
            <person name="Durrens P."/>
            <person name="Klopp C."/>
            <person name="Biteau N."/>
            <person name="Fitton-Ouhabi V."/>
            <person name="Dementhon K."/>
            <person name="Accoceberry I."/>
            <person name="Sherman D.J."/>
            <person name="Noel T."/>
        </authorList>
    </citation>
    <scope>NUCLEOTIDE SEQUENCE [LARGE SCALE GENOMIC DNA]</scope>
    <source>
        <strain evidence="6 7">CBS 6936</strain>
    </source>
</reference>
<dbReference type="InterPro" id="IPR039771">
    <property type="entry name" value="Csl4"/>
</dbReference>
<dbReference type="GO" id="GO:0003723">
    <property type="term" value="F:RNA binding"/>
    <property type="evidence" value="ECO:0007669"/>
    <property type="project" value="InterPro"/>
</dbReference>
<dbReference type="GO" id="GO:0000176">
    <property type="term" value="C:nuclear exosome (RNase complex)"/>
    <property type="evidence" value="ECO:0007669"/>
    <property type="project" value="TreeGrafter"/>
</dbReference>
<comment type="caution">
    <text evidence="6">The sequence shown here is derived from an EMBL/GenBank/DDBJ whole genome shotgun (WGS) entry which is preliminary data.</text>
</comment>
<dbReference type="AlphaFoldDB" id="A0AA91PYV9"/>
<dbReference type="GO" id="GO:0005730">
    <property type="term" value="C:nucleolus"/>
    <property type="evidence" value="ECO:0007669"/>
    <property type="project" value="UniProtKB-SubCell"/>
</dbReference>
<dbReference type="GO" id="GO:0005737">
    <property type="term" value="C:cytoplasm"/>
    <property type="evidence" value="ECO:0007669"/>
    <property type="project" value="TreeGrafter"/>
</dbReference>
<feature type="domain" description="Exosome complex component CSL4 C-terminal" evidence="4">
    <location>
        <begin position="123"/>
        <end position="242"/>
    </location>
</feature>
<evidence type="ECO:0000259" key="5">
    <source>
        <dbReference type="Pfam" id="PF21551"/>
    </source>
</evidence>
<protein>
    <submittedName>
        <fullName evidence="6">Exosome non-catalytic core subunit</fullName>
    </submittedName>
</protein>
<name>A0AA91PYV9_CLALS</name>
<evidence type="ECO:0000256" key="1">
    <source>
        <dbReference type="ARBA" id="ARBA00004604"/>
    </source>
</evidence>
<evidence type="ECO:0000313" key="7">
    <source>
        <dbReference type="Proteomes" id="UP000195602"/>
    </source>
</evidence>